<organism evidence="6 7">
    <name type="scientific">Burkholderia humptydooensis MSMB43</name>
    <dbReference type="NCBI Taxonomy" id="441157"/>
    <lineage>
        <taxon>Bacteria</taxon>
        <taxon>Pseudomonadati</taxon>
        <taxon>Pseudomonadota</taxon>
        <taxon>Betaproteobacteria</taxon>
        <taxon>Burkholderiales</taxon>
        <taxon>Burkholderiaceae</taxon>
        <taxon>Burkholderia</taxon>
        <taxon>pseudomallei group</taxon>
    </lineage>
</organism>
<dbReference type="PANTHER" id="PTHR42855:SF2">
    <property type="entry name" value="DRUG RESISTANCE ABC TRANSPORTER,ATP-BINDING PROTEIN"/>
    <property type="match status" value="1"/>
</dbReference>
<evidence type="ECO:0000256" key="3">
    <source>
        <dbReference type="ARBA" id="ARBA00022741"/>
    </source>
</evidence>
<evidence type="ECO:0000256" key="1">
    <source>
        <dbReference type="ARBA" id="ARBA00022475"/>
    </source>
</evidence>
<dbReference type="CDD" id="cd03221">
    <property type="entry name" value="ABCF_EF-3"/>
    <property type="match status" value="2"/>
</dbReference>
<reference evidence="7" key="1">
    <citation type="journal article" date="2012" name="J. Bacteriol.">
        <title>Revised Genome Sequence of Burkholderia thailandensis MSMB43 with Improved Annotation.</title>
        <authorList>
            <person name="Zhuo Y."/>
            <person name="Liu L."/>
            <person name="Wang Q."/>
            <person name="Liu X."/>
            <person name="Ren B."/>
            <person name="Liu M."/>
            <person name="Ni P."/>
            <person name="Cheng Y.Q."/>
            <person name="Zhang L."/>
        </authorList>
    </citation>
    <scope>NUCLEOTIDE SEQUENCE [LARGE SCALE GENOMIC DNA]</scope>
    <source>
        <strain evidence="7">MSMB43</strain>
    </source>
</reference>
<keyword evidence="2" id="KW-0472">Membrane</keyword>
<dbReference type="InterPro" id="IPR003593">
    <property type="entry name" value="AAA+_ATPase"/>
</dbReference>
<dbReference type="SUPFAM" id="SSF52540">
    <property type="entry name" value="P-loop containing nucleoside triphosphate hydrolases"/>
    <property type="match status" value="2"/>
</dbReference>
<dbReference type="EMBL" id="JH692063">
    <property type="protein sequence ID" value="EIP87967.1"/>
    <property type="molecule type" value="Genomic_DNA"/>
</dbReference>
<keyword evidence="1" id="KW-1003">Cell membrane</keyword>
<dbReference type="Proteomes" id="UP000004682">
    <property type="component" value="Unassembled WGS sequence"/>
</dbReference>
<evidence type="ECO:0000313" key="7">
    <source>
        <dbReference type="Proteomes" id="UP000004682"/>
    </source>
</evidence>
<protein>
    <submittedName>
        <fullName evidence="6">ABC transporter, ATP-binding protein</fullName>
    </submittedName>
</protein>
<keyword evidence="4 6" id="KW-0067">ATP-binding</keyword>
<accession>A0ABN0G6W6</accession>
<dbReference type="Gene3D" id="3.40.50.300">
    <property type="entry name" value="P-loop containing nucleotide triphosphate hydrolases"/>
    <property type="match status" value="2"/>
</dbReference>
<dbReference type="NCBIfam" id="NF011646">
    <property type="entry name" value="PRK15064.1"/>
    <property type="match status" value="1"/>
</dbReference>
<dbReference type="InterPro" id="IPR027417">
    <property type="entry name" value="P-loop_NTPase"/>
</dbReference>
<dbReference type="GO" id="GO:0005524">
    <property type="term" value="F:ATP binding"/>
    <property type="evidence" value="ECO:0007669"/>
    <property type="project" value="UniProtKB-KW"/>
</dbReference>
<dbReference type="Pfam" id="PF00005">
    <property type="entry name" value="ABC_tran"/>
    <property type="match status" value="2"/>
</dbReference>
<dbReference type="InterPro" id="IPR003439">
    <property type="entry name" value="ABC_transporter-like_ATP-bd"/>
</dbReference>
<dbReference type="InterPro" id="IPR051309">
    <property type="entry name" value="ABCF_ATPase"/>
</dbReference>
<dbReference type="PROSITE" id="PS50893">
    <property type="entry name" value="ABC_TRANSPORTER_2"/>
    <property type="match status" value="2"/>
</dbReference>
<dbReference type="InterPro" id="IPR032781">
    <property type="entry name" value="ABC_tran_Xtn"/>
</dbReference>
<keyword evidence="3" id="KW-0547">Nucleotide-binding</keyword>
<evidence type="ECO:0000256" key="2">
    <source>
        <dbReference type="ARBA" id="ARBA00022519"/>
    </source>
</evidence>
<feature type="domain" description="ABC transporter" evidence="5">
    <location>
        <begin position="327"/>
        <end position="543"/>
    </location>
</feature>
<gene>
    <name evidence="6" type="ORF">A33K_15988</name>
</gene>
<dbReference type="SMART" id="SM00382">
    <property type="entry name" value="AAA"/>
    <property type="match status" value="2"/>
</dbReference>
<dbReference type="Pfam" id="PF12848">
    <property type="entry name" value="ABC_tran_Xtn"/>
    <property type="match status" value="1"/>
</dbReference>
<evidence type="ECO:0000256" key="4">
    <source>
        <dbReference type="ARBA" id="ARBA00022840"/>
    </source>
</evidence>
<name>A0ABN0G6W6_9BURK</name>
<keyword evidence="7" id="KW-1185">Reference proteome</keyword>
<evidence type="ECO:0000259" key="5">
    <source>
        <dbReference type="PROSITE" id="PS50893"/>
    </source>
</evidence>
<sequence length="544" mass="61092">MPGFPSIYLLTGSAVLSTANITMQFGPKPLFENISVKFGEGNRYGLIGANGCGKSTFMKILGGDLEPSSGNVALEPNVRLGKLRQDQFAYEDVRVLDVVMMGHTEMWAAMTERDAIYANPEATDDDYMHAAELEAKFAEYGGYDAEARAGALLLGIGIEEKFHNGPMRDVAPGWKLRVLLAQALFSNPDVLLLDEPTNNLDINSIRWLEDTLNNYDSTMIIISHDRHFLNSVCTHMADMDYGTLKVWPGNYDDYMLASAQARERQAAANARAKERVAELQDFVRRFSANKSKARQATSRAKQIDKIKIEEFKPSSRQNPFIRFEYEKKLHNVAVVAQEITKKYERTIFENFNLSVQPGERIAIIGENGAGKTTLLRSLLGNLALEHGTVKWAENANVGYMPQDTYEAFPNDVTLMDWIDQYRKDGDDETMVRGTLGRLLFSADDIRKSVKVLSGGEKGRMIWGKLMLGRHNVLLMDEPTNHMDMESIESLQIALEKFEGTLIFVSHDREFVSGLANRIIEVRTDGTLFDFGGNYEEFLTSQGQE</sequence>
<keyword evidence="2" id="KW-0997">Cell inner membrane</keyword>
<dbReference type="PANTHER" id="PTHR42855">
    <property type="entry name" value="ABC TRANSPORTER ATP-BINDING SUBUNIT"/>
    <property type="match status" value="1"/>
</dbReference>
<proteinExistence type="predicted"/>
<evidence type="ECO:0000313" key="6">
    <source>
        <dbReference type="EMBL" id="EIP87967.1"/>
    </source>
</evidence>
<feature type="domain" description="ABC transporter" evidence="5">
    <location>
        <begin position="16"/>
        <end position="266"/>
    </location>
</feature>